<dbReference type="InterPro" id="IPR002625">
    <property type="entry name" value="Smr_dom"/>
</dbReference>
<feature type="region of interest" description="Disordered" evidence="2">
    <location>
        <begin position="221"/>
        <end position="313"/>
    </location>
</feature>
<dbReference type="PANTHER" id="PTHR47417:SF1">
    <property type="entry name" value="SMR DOMAIN-CONTAINING PROTEIN YPL199C"/>
    <property type="match status" value="1"/>
</dbReference>
<feature type="region of interest" description="Disordered" evidence="2">
    <location>
        <begin position="141"/>
        <end position="194"/>
    </location>
</feature>
<feature type="compositionally biased region" description="Pro residues" evidence="2">
    <location>
        <begin position="234"/>
        <end position="244"/>
    </location>
</feature>
<dbReference type="SUPFAM" id="SSF160443">
    <property type="entry name" value="SMR domain-like"/>
    <property type="match status" value="1"/>
</dbReference>
<dbReference type="Pfam" id="PF01713">
    <property type="entry name" value="Smr"/>
    <property type="match status" value="1"/>
</dbReference>
<dbReference type="STRING" id="686832.A0A0C3CMP9"/>
<feature type="domain" description="Smr" evidence="4">
    <location>
        <begin position="660"/>
        <end position="736"/>
    </location>
</feature>
<dbReference type="HOGENOM" id="CLU_428974_0_0_1"/>
<reference evidence="6" key="2">
    <citation type="submission" date="2015-01" db="EMBL/GenBank/DDBJ databases">
        <title>Evolutionary Origins and Diversification of the Mycorrhizal Mutualists.</title>
        <authorList>
            <consortium name="DOE Joint Genome Institute"/>
            <consortium name="Mycorrhizal Genomics Consortium"/>
            <person name="Kohler A."/>
            <person name="Kuo A."/>
            <person name="Nagy L.G."/>
            <person name="Floudas D."/>
            <person name="Copeland A."/>
            <person name="Barry K.W."/>
            <person name="Cichocki N."/>
            <person name="Veneault-Fourrey C."/>
            <person name="LaButti K."/>
            <person name="Lindquist E.A."/>
            <person name="Lipzen A."/>
            <person name="Lundell T."/>
            <person name="Morin E."/>
            <person name="Murat C."/>
            <person name="Riley R."/>
            <person name="Ohm R."/>
            <person name="Sun H."/>
            <person name="Tunlid A."/>
            <person name="Henrissat B."/>
            <person name="Grigoriev I.V."/>
            <person name="Hibbett D.S."/>
            <person name="Martin F."/>
        </authorList>
    </citation>
    <scope>NUCLEOTIDE SEQUENCE [LARGE SCALE GENOMIC DNA]</scope>
    <source>
        <strain evidence="6">h7</strain>
    </source>
</reference>
<feature type="compositionally biased region" description="Polar residues" evidence="2">
    <location>
        <begin position="441"/>
        <end position="450"/>
    </location>
</feature>
<dbReference type="AlphaFoldDB" id="A0A0C3CMP9"/>
<keyword evidence="6" id="KW-1185">Reference proteome</keyword>
<feature type="compositionally biased region" description="Basic and acidic residues" evidence="2">
    <location>
        <begin position="260"/>
        <end position="277"/>
    </location>
</feature>
<organism evidence="5 6">
    <name type="scientific">Hebeloma cylindrosporum</name>
    <dbReference type="NCBI Taxonomy" id="76867"/>
    <lineage>
        <taxon>Eukaryota</taxon>
        <taxon>Fungi</taxon>
        <taxon>Dikarya</taxon>
        <taxon>Basidiomycota</taxon>
        <taxon>Agaricomycotina</taxon>
        <taxon>Agaricomycetes</taxon>
        <taxon>Agaricomycetidae</taxon>
        <taxon>Agaricales</taxon>
        <taxon>Agaricineae</taxon>
        <taxon>Hymenogastraceae</taxon>
        <taxon>Hebeloma</taxon>
    </lineage>
</organism>
<feature type="signal peptide" evidence="3">
    <location>
        <begin position="1"/>
        <end position="20"/>
    </location>
</feature>
<protein>
    <recommendedName>
        <fullName evidence="4">Smr domain-containing protein</fullName>
    </recommendedName>
</protein>
<keyword evidence="3" id="KW-0732">Signal</keyword>
<gene>
    <name evidence="5" type="ORF">M413DRAFT_442071</name>
</gene>
<feature type="compositionally biased region" description="Acidic residues" evidence="2">
    <location>
        <begin position="413"/>
        <end position="425"/>
    </location>
</feature>
<proteinExistence type="predicted"/>
<dbReference type="Gene3D" id="3.30.1370.110">
    <property type="match status" value="1"/>
</dbReference>
<dbReference type="InterPro" id="IPR036063">
    <property type="entry name" value="Smr_dom_sf"/>
</dbReference>
<dbReference type="InterPro" id="IPR053020">
    <property type="entry name" value="Smr_domain_protein"/>
</dbReference>
<reference evidence="5 6" key="1">
    <citation type="submission" date="2014-04" db="EMBL/GenBank/DDBJ databases">
        <authorList>
            <consortium name="DOE Joint Genome Institute"/>
            <person name="Kuo A."/>
            <person name="Gay G."/>
            <person name="Dore J."/>
            <person name="Kohler A."/>
            <person name="Nagy L.G."/>
            <person name="Floudas D."/>
            <person name="Copeland A."/>
            <person name="Barry K.W."/>
            <person name="Cichocki N."/>
            <person name="Veneault-Fourrey C."/>
            <person name="LaButti K."/>
            <person name="Lindquist E.A."/>
            <person name="Lipzen A."/>
            <person name="Lundell T."/>
            <person name="Morin E."/>
            <person name="Murat C."/>
            <person name="Sun H."/>
            <person name="Tunlid A."/>
            <person name="Henrissat B."/>
            <person name="Grigoriev I.V."/>
            <person name="Hibbett D.S."/>
            <person name="Martin F."/>
            <person name="Nordberg H.P."/>
            <person name="Cantor M.N."/>
            <person name="Hua S.X."/>
        </authorList>
    </citation>
    <scope>NUCLEOTIDE SEQUENCE [LARGE SCALE GENOMIC DNA]</scope>
    <source>
        <strain evidence="6">h7</strain>
    </source>
</reference>
<dbReference type="Proteomes" id="UP000053424">
    <property type="component" value="Unassembled WGS sequence"/>
</dbReference>
<evidence type="ECO:0000256" key="3">
    <source>
        <dbReference type="SAM" id="SignalP"/>
    </source>
</evidence>
<dbReference type="OrthoDB" id="3231855at2759"/>
<accession>A0A0C3CMP9</accession>
<evidence type="ECO:0000256" key="2">
    <source>
        <dbReference type="SAM" id="MobiDB-lite"/>
    </source>
</evidence>
<name>A0A0C3CMP9_HEBCY</name>
<evidence type="ECO:0000313" key="6">
    <source>
        <dbReference type="Proteomes" id="UP000053424"/>
    </source>
</evidence>
<evidence type="ECO:0000259" key="4">
    <source>
        <dbReference type="PROSITE" id="PS50828"/>
    </source>
</evidence>
<evidence type="ECO:0000256" key="1">
    <source>
        <dbReference type="SAM" id="Coils"/>
    </source>
</evidence>
<dbReference type="EMBL" id="KN831772">
    <property type="protein sequence ID" value="KIM45399.1"/>
    <property type="molecule type" value="Genomic_DNA"/>
</dbReference>
<feature type="coiled-coil region" evidence="1">
    <location>
        <begin position="589"/>
        <end position="626"/>
    </location>
</feature>
<dbReference type="SMART" id="SM00463">
    <property type="entry name" value="SMR"/>
    <property type="match status" value="1"/>
</dbReference>
<sequence length="741" mass="81336">MDVSLSILVGLGLCFFLFHSTPNAGPADILTTALLGLWEGAVVHQLSGRSSSPNLDHLLAYGLRLSVDLLFSKNLQRTLMVVLWSALATIASEAIIPHATLRSALKNERERERERRHRRSRSIPAAVPIIAAPLPPRVRAYKPPEPGQPQLSLTTLLPSQPPQTSTPIFPSAERPATPPSFFLQETSALSPSPKPVYIQTLEPIESSPRDALPVRPRSGLATVFDRSPDSGSPLPVPMHLPTPPDSAQSANPSDGLIDVQTHEPYNDSRAPRYERDQLSTILELSPEDNDDTPPVVVNHDVQPDPIDSDDNDEETIQQETVQAAMFGQSSAATNAPLPVPNAAMRSLPSGTVAKWLAYQSATPEADAIFTTPFSPSMSPRGPLPVRLRQQEPLWQTQTPIGDDKDLQATAAPVEEDINANEEVEDTGNLNADSDSDELRTPGQQENLNMETDNENDDDPLLTPKRFRLDEAEGQLSPLGLNLQSVLDNPDYQEPGSPTTPTHQAPDPLQGPEDFNNAGPETEDFPMPGSISQNILLQLPLPPSGPLFRHTFAEPPPESPPPPSPSTIHSDPSDVSVLSTRVPTKLFMRADQLRQKARDEEKVRAQLEEQRKLAESQGRTMDALELKIQVREMDAEAYKLHEKAARRYFVARNPVVQSNKIDVHGLRPREAFDRIERAIVKANQEKRTHVVVIVGKGLHSVNQQPTLKPAVMREMQRLGIKCEVNTRNPGQLIISLPGPSTS</sequence>
<evidence type="ECO:0000313" key="5">
    <source>
        <dbReference type="EMBL" id="KIM45399.1"/>
    </source>
</evidence>
<feature type="compositionally biased region" description="Low complexity" evidence="2">
    <location>
        <begin position="148"/>
        <end position="167"/>
    </location>
</feature>
<dbReference type="PANTHER" id="PTHR47417">
    <property type="entry name" value="SMR DOMAIN-CONTAINING PROTEIN YPL199C"/>
    <property type="match status" value="1"/>
</dbReference>
<feature type="chain" id="PRO_5002173285" description="Smr domain-containing protein" evidence="3">
    <location>
        <begin position="21"/>
        <end position="741"/>
    </location>
</feature>
<dbReference type="PROSITE" id="PS50828">
    <property type="entry name" value="SMR"/>
    <property type="match status" value="1"/>
</dbReference>
<feature type="region of interest" description="Disordered" evidence="2">
    <location>
        <begin position="395"/>
        <end position="576"/>
    </location>
</feature>
<feature type="compositionally biased region" description="Pro residues" evidence="2">
    <location>
        <begin position="553"/>
        <end position="564"/>
    </location>
</feature>
<keyword evidence="1" id="KW-0175">Coiled coil</keyword>